<keyword evidence="3" id="KW-1133">Transmembrane helix</keyword>
<name>A0AAV7FR37_DENCH</name>
<gene>
    <name evidence="7" type="ORF">IEQ34_025248</name>
</gene>
<dbReference type="InterPro" id="IPR021829">
    <property type="entry name" value="DUF3419"/>
</dbReference>
<keyword evidence="4" id="KW-0472">Membrane</keyword>
<feature type="compositionally biased region" description="Polar residues" evidence="5">
    <location>
        <begin position="834"/>
        <end position="844"/>
    </location>
</feature>
<dbReference type="InterPro" id="IPR027469">
    <property type="entry name" value="Cation_efflux_TMD_sf"/>
</dbReference>
<dbReference type="EMBL" id="JAGFBR010000325">
    <property type="protein sequence ID" value="KAH0445918.1"/>
    <property type="molecule type" value="Genomic_DNA"/>
</dbReference>
<dbReference type="Pfam" id="PF13649">
    <property type="entry name" value="Methyltransf_25"/>
    <property type="match status" value="1"/>
</dbReference>
<evidence type="ECO:0000256" key="1">
    <source>
        <dbReference type="ARBA" id="ARBA00004141"/>
    </source>
</evidence>
<dbReference type="Proteomes" id="UP000775213">
    <property type="component" value="Unassembled WGS sequence"/>
</dbReference>
<dbReference type="AlphaFoldDB" id="A0AAV7FR37"/>
<dbReference type="PROSITE" id="PS51257">
    <property type="entry name" value="PROKAR_LIPOPROTEIN"/>
    <property type="match status" value="1"/>
</dbReference>
<feature type="region of interest" description="Disordered" evidence="5">
    <location>
        <begin position="825"/>
        <end position="910"/>
    </location>
</feature>
<keyword evidence="2" id="KW-0812">Transmembrane</keyword>
<accession>A0AAV7FR37</accession>
<dbReference type="Gene3D" id="3.40.50.150">
    <property type="entry name" value="Vaccinia Virus protein VP39"/>
    <property type="match status" value="1"/>
</dbReference>
<organism evidence="7 8">
    <name type="scientific">Dendrobium chrysotoxum</name>
    <name type="common">Orchid</name>
    <dbReference type="NCBI Taxonomy" id="161865"/>
    <lineage>
        <taxon>Eukaryota</taxon>
        <taxon>Viridiplantae</taxon>
        <taxon>Streptophyta</taxon>
        <taxon>Embryophyta</taxon>
        <taxon>Tracheophyta</taxon>
        <taxon>Spermatophyta</taxon>
        <taxon>Magnoliopsida</taxon>
        <taxon>Liliopsida</taxon>
        <taxon>Asparagales</taxon>
        <taxon>Orchidaceae</taxon>
        <taxon>Epidendroideae</taxon>
        <taxon>Malaxideae</taxon>
        <taxon>Dendrobiinae</taxon>
        <taxon>Dendrobium</taxon>
    </lineage>
</organism>
<dbReference type="InterPro" id="IPR029063">
    <property type="entry name" value="SAM-dependent_MTases_sf"/>
</dbReference>
<feature type="domain" description="Methyltransferase" evidence="6">
    <location>
        <begin position="102"/>
        <end position="202"/>
    </location>
</feature>
<comment type="caution">
    <text evidence="7">The sequence shown here is derived from an EMBL/GenBank/DDBJ whole genome shotgun (WGS) entry which is preliminary data.</text>
</comment>
<feature type="compositionally biased region" description="Low complexity" evidence="5">
    <location>
        <begin position="890"/>
        <end position="904"/>
    </location>
</feature>
<evidence type="ECO:0000259" key="6">
    <source>
        <dbReference type="Pfam" id="PF13649"/>
    </source>
</evidence>
<evidence type="ECO:0000256" key="2">
    <source>
        <dbReference type="ARBA" id="ARBA00022692"/>
    </source>
</evidence>
<evidence type="ECO:0000313" key="8">
    <source>
        <dbReference type="Proteomes" id="UP000775213"/>
    </source>
</evidence>
<dbReference type="Pfam" id="PF11899">
    <property type="entry name" value="DUF3419"/>
    <property type="match status" value="1"/>
</dbReference>
<comment type="subcellular location">
    <subcellularLocation>
        <location evidence="1">Membrane</location>
        <topology evidence="1">Multi-pass membrane protein</topology>
    </subcellularLocation>
</comment>
<dbReference type="InterPro" id="IPR041698">
    <property type="entry name" value="Methyltransf_25"/>
</dbReference>
<sequence>MPLGRSSWPATSPFIVFFVSCLIRFVKPVRTILVFAYTCFLQPIGKTAKQSERLDRFYQNQANVYDSTRSRLLRGRRTMLKLVAAQLRQMQYEQPGKKLVWVDIGGGTGWNIEQMAGYFPIEQIDQIYLVDLCEPLLAVARQRFNARGWKNVQVLCQDAREFTLPGLPEEQKVDLFTCSYSISMIPPFYAVLDRINDFLNPDTGVFGVVDFYVSGNSPVQGDKTALIGGDSRRGTTWNTASAPSNATTGAMISSFHSLSVSLTTSGSAARANVTPLRPFRLSKWKPETVSSFLLSFPELSFSHLLAATKAAEEAEKTGIDSGFASAAEGAVVHGNKLVRRRTSEATSMSSSSSTLHIALGPHVPLSSFHYQKRQWRLPYVDPDFASFRSFIYGFTWEDPYVDMQHLNLTKDSSILCITSAGDNALHYAISAEPKRIHCVDMNACQGHLLELKLACIAALDYEEFWSLFGAGKNEKFAEWLDSRISPYLSSHAYQFWRLNNHYFDRAFYFRGYTGHALRLAKFAFAIARVQKHVNAFCQAKTVEEQQQIWDKHLRGTMINRQMIRLVLSNPAFLWNALGVPMNQYNCFLNEGVSVEQFAIDTLDSMPSRTLVRNNNYHYQLCLQAKYTKDSCPLYLKKEAYKKLKQDAASLLDSFRLHTNSIVNVLRGSKTAASPTPSPWITWTDKSISDLDREIIELSRVVAKGGAVFWRSAAKRPWYNARFEKMGFNVEAVHIARRASRSTTSTSRFICLAEISTTQPAHWARVDEIWGRRRCSYLSTAALAPSKPAALYLRRDYAEQCTPIPVHTPRADHWIAHIDFATGHELSHDNHRSSQDSVRNVTSTQGERRGSSDALDIDLEKADSPETGTLPLSPKSMGKQRASHVEPNSFSAARASSTAAANRPRAGTDEFTTANTRDFLDSATSPLNVDMRKIPPINIIPHLTPAGTFTMDDAYNMGHLSPPNEESDPLLLRSKVVNTEQELRRRPSKGRRADGKVRNYYERQNTLIENLLKPIAKHASEDEEETAAANKMVKFLIYLNIFANFALAGLQLFAAISSLSLSLFATAADSVFDPFANVMLNWLHVKSAKIAWWIDPTGAIVISFGIIYSWSRAAHEQFRELCGAAAPVEFLQLGGHRHEAGHTSGLSHNVSQDLQDKIEQLPLCERAFVHVDFEVDHRPEHQASKKVK</sequence>
<evidence type="ECO:0000256" key="4">
    <source>
        <dbReference type="ARBA" id="ARBA00023136"/>
    </source>
</evidence>
<dbReference type="CDD" id="cd02440">
    <property type="entry name" value="AdoMet_MTases"/>
    <property type="match status" value="1"/>
</dbReference>
<reference evidence="7 8" key="1">
    <citation type="journal article" date="2021" name="Hortic Res">
        <title>Chromosome-scale assembly of the Dendrobium chrysotoxum genome enhances the understanding of orchid evolution.</title>
        <authorList>
            <person name="Zhang Y."/>
            <person name="Zhang G.Q."/>
            <person name="Zhang D."/>
            <person name="Liu X.D."/>
            <person name="Xu X.Y."/>
            <person name="Sun W.H."/>
            <person name="Yu X."/>
            <person name="Zhu X."/>
            <person name="Wang Z.W."/>
            <person name="Zhao X."/>
            <person name="Zhong W.Y."/>
            <person name="Chen H."/>
            <person name="Yin W.L."/>
            <person name="Huang T."/>
            <person name="Niu S.C."/>
            <person name="Liu Z.J."/>
        </authorList>
    </citation>
    <scope>NUCLEOTIDE SEQUENCE [LARGE SCALE GENOMIC DNA]</scope>
    <source>
        <strain evidence="7">Lindl</strain>
    </source>
</reference>
<keyword evidence="8" id="KW-1185">Reference proteome</keyword>
<protein>
    <recommendedName>
        <fullName evidence="6">Methyltransferase domain-containing protein</fullName>
    </recommendedName>
</protein>
<evidence type="ECO:0000313" key="7">
    <source>
        <dbReference type="EMBL" id="KAH0445918.1"/>
    </source>
</evidence>
<dbReference type="SUPFAM" id="SSF53335">
    <property type="entry name" value="S-adenosyl-L-methionine-dependent methyltransferases"/>
    <property type="match status" value="1"/>
</dbReference>
<evidence type="ECO:0000256" key="5">
    <source>
        <dbReference type="SAM" id="MobiDB-lite"/>
    </source>
</evidence>
<proteinExistence type="predicted"/>
<dbReference type="PANTHER" id="PTHR47473:SF1">
    <property type="entry name" value="METHYLTRANSFERASE DOMAIN-CONTAINING PROTEIN"/>
    <property type="match status" value="1"/>
</dbReference>
<dbReference type="GO" id="GO:0016020">
    <property type="term" value="C:membrane"/>
    <property type="evidence" value="ECO:0007669"/>
    <property type="project" value="UniProtKB-SubCell"/>
</dbReference>
<dbReference type="SUPFAM" id="SSF161111">
    <property type="entry name" value="Cation efflux protein transmembrane domain-like"/>
    <property type="match status" value="1"/>
</dbReference>
<evidence type="ECO:0000256" key="3">
    <source>
        <dbReference type="ARBA" id="ARBA00022989"/>
    </source>
</evidence>
<dbReference type="PANTHER" id="PTHR47473">
    <property type="entry name" value="BTA1P"/>
    <property type="match status" value="1"/>
</dbReference>